<evidence type="ECO:0000259" key="2">
    <source>
        <dbReference type="SMART" id="SM00382"/>
    </source>
</evidence>
<feature type="compositionally biased region" description="Low complexity" evidence="1">
    <location>
        <begin position="497"/>
        <end position="511"/>
    </location>
</feature>
<dbReference type="InterPro" id="IPR027417">
    <property type="entry name" value="P-loop_NTPase"/>
</dbReference>
<evidence type="ECO:0000256" key="1">
    <source>
        <dbReference type="SAM" id="MobiDB-lite"/>
    </source>
</evidence>
<dbReference type="InterPro" id="IPR021542">
    <property type="entry name" value="Tn7_TnsC"/>
</dbReference>
<dbReference type="Pfam" id="PF13401">
    <property type="entry name" value="AAA_22"/>
    <property type="match status" value="1"/>
</dbReference>
<accession>A0A1P8EKU4</accession>
<organism evidence="3 4">
    <name type="scientific">Acinetobacter soli</name>
    <dbReference type="NCBI Taxonomy" id="487316"/>
    <lineage>
        <taxon>Bacteria</taxon>
        <taxon>Pseudomonadati</taxon>
        <taxon>Pseudomonadota</taxon>
        <taxon>Gammaproteobacteria</taxon>
        <taxon>Moraxellales</taxon>
        <taxon>Moraxellaceae</taxon>
        <taxon>Acinetobacter</taxon>
    </lineage>
</organism>
<feature type="domain" description="AAA+ ATPase" evidence="2">
    <location>
        <begin position="128"/>
        <end position="290"/>
    </location>
</feature>
<proteinExistence type="predicted"/>
<dbReference type="EMBL" id="CP016896">
    <property type="protein sequence ID" value="APV36818.1"/>
    <property type="molecule type" value="Genomic_DNA"/>
</dbReference>
<dbReference type="Gene3D" id="3.40.50.300">
    <property type="entry name" value="P-loop containing nucleotide triphosphate hydrolases"/>
    <property type="match status" value="1"/>
</dbReference>
<dbReference type="Proteomes" id="UP000185674">
    <property type="component" value="Chromosome"/>
</dbReference>
<sequence>MTNQNDYAVYTPSPVSDYQGNPFIEALPPIFEAQDTIQAIKGSIEFKQSDRQLPNNTRAHIISQLFNNFFHPIRRHLELEQKISIMLRKGYVGRNIVTGDFNRILNRSHQIALSNNFEPTPSNDVRSTAQSLTFIGFSGSGKTTTLNRILKNYKQRIYHPEHNFTQLVYLKIDCPYNGSLKSLYLNFFSAVDRALGTSYEKQYTQKRHNEQKLLQLMGHIAHLHAIGLLVIDEIQHLLANRSKNSDEMLNFFVTLVNIYSLPIVMVGTPKAIQIFERDLRSSRRAVGLGSIHWEPMKNEPAITTPDGKIRKSEWMTFTDSLWKYQWLRKSDPVLSEELRQCWFDLSQGILDIVVKLFVLAQIRAIESGLERITVKLLKTTFQEDFKPIHKIIDVLRSGDARRIAEYSDLVTPEVDRQLLKLISRIEESSLDQNDQLAEYRGHAESIRLHNLLLELGYDSQLLIPLVKRAFKEHPDRKLTELLPMIMRWLNQDVTQESSSSSSKPKLSQGKSTKPDQWQTLDMADLRFQFSQKESEHSFYEHLKAQTNIVFDIDHWLKQVS</sequence>
<dbReference type="GO" id="GO:0016887">
    <property type="term" value="F:ATP hydrolysis activity"/>
    <property type="evidence" value="ECO:0007669"/>
    <property type="project" value="InterPro"/>
</dbReference>
<reference evidence="3 4" key="1">
    <citation type="submission" date="2016-08" db="EMBL/GenBank/DDBJ databases">
        <title>Complete genome sequence of Acinetobacter baylyi strain GFJ2.</title>
        <authorList>
            <person name="Tabata M."/>
            <person name="Kuboki S."/>
            <person name="Gibu N."/>
            <person name="Kinouchi Y."/>
            <person name="Vangnai A."/>
            <person name="Kasai D."/>
            <person name="Fukuda M."/>
        </authorList>
    </citation>
    <scope>NUCLEOTIDE SEQUENCE [LARGE SCALE GENOMIC DNA]</scope>
    <source>
        <strain evidence="3 4">GFJ2</strain>
    </source>
</reference>
<dbReference type="Pfam" id="PF11426">
    <property type="entry name" value="Tn7_TnsC_Int"/>
    <property type="match status" value="1"/>
</dbReference>
<dbReference type="KEGG" id="asol:BEN76_12665"/>
<dbReference type="InterPro" id="IPR049945">
    <property type="entry name" value="AAA_22"/>
</dbReference>
<dbReference type="Gene3D" id="6.10.20.30">
    <property type="match status" value="1"/>
</dbReference>
<protein>
    <submittedName>
        <fullName evidence="3">Transcriptional antiterminator</fullName>
    </submittedName>
</protein>
<dbReference type="InterPro" id="IPR003593">
    <property type="entry name" value="AAA+_ATPase"/>
</dbReference>
<dbReference type="STRING" id="487316.BEN76_12665"/>
<dbReference type="SMART" id="SM00382">
    <property type="entry name" value="AAA"/>
    <property type="match status" value="1"/>
</dbReference>
<name>A0A1P8EKU4_9GAMM</name>
<feature type="region of interest" description="Disordered" evidence="1">
    <location>
        <begin position="493"/>
        <end position="515"/>
    </location>
</feature>
<evidence type="ECO:0000313" key="4">
    <source>
        <dbReference type="Proteomes" id="UP000185674"/>
    </source>
</evidence>
<dbReference type="AlphaFoldDB" id="A0A1P8EKU4"/>
<evidence type="ECO:0000313" key="3">
    <source>
        <dbReference type="EMBL" id="APV36818.1"/>
    </source>
</evidence>
<dbReference type="RefSeq" id="WP_076033213.1">
    <property type="nucleotide sequence ID" value="NZ_BKXR01000024.1"/>
</dbReference>
<gene>
    <name evidence="3" type="ORF">BEN76_12665</name>
</gene>
<dbReference type="SUPFAM" id="SSF52540">
    <property type="entry name" value="P-loop containing nucleoside triphosphate hydrolases"/>
    <property type="match status" value="1"/>
</dbReference>